<proteinExistence type="predicted"/>
<dbReference type="EMBL" id="MN740390">
    <property type="protein sequence ID" value="QHU04069.1"/>
    <property type="molecule type" value="Genomic_DNA"/>
</dbReference>
<organism evidence="2">
    <name type="scientific">viral metagenome</name>
    <dbReference type="NCBI Taxonomy" id="1070528"/>
    <lineage>
        <taxon>unclassified sequences</taxon>
        <taxon>metagenomes</taxon>
        <taxon>organismal metagenomes</taxon>
    </lineage>
</organism>
<name>A0A6C0JEP1_9ZZZZ</name>
<evidence type="ECO:0000256" key="1">
    <source>
        <dbReference type="SAM" id="MobiDB-lite"/>
    </source>
</evidence>
<protein>
    <submittedName>
        <fullName evidence="2">Uncharacterized protein</fullName>
    </submittedName>
</protein>
<feature type="region of interest" description="Disordered" evidence="1">
    <location>
        <begin position="295"/>
        <end position="324"/>
    </location>
</feature>
<dbReference type="AlphaFoldDB" id="A0A6C0JEP1"/>
<reference evidence="2" key="1">
    <citation type="journal article" date="2020" name="Nature">
        <title>Giant virus diversity and host interactions through global metagenomics.</title>
        <authorList>
            <person name="Schulz F."/>
            <person name="Roux S."/>
            <person name="Paez-Espino D."/>
            <person name="Jungbluth S."/>
            <person name="Walsh D.A."/>
            <person name="Denef V.J."/>
            <person name="McMahon K.D."/>
            <person name="Konstantinidis K.T."/>
            <person name="Eloe-Fadrosh E.A."/>
            <person name="Kyrpides N.C."/>
            <person name="Woyke T."/>
        </authorList>
    </citation>
    <scope>NUCLEOTIDE SEQUENCE</scope>
    <source>
        <strain evidence="2">GVMAG-M-3300027708-20</strain>
    </source>
</reference>
<sequence length="324" mass="37008">MPVQGVTRSGIVYGDMIGSMDQDFAPSAPLEFGFRNNVAILAITTHGDIQVRIDNRDGIAKPLLIQIRHDMEVVGLQVVPTSVPNLLPSKNIGAFVKIINEDTVTFNADTPVEEMTAMVEHSKDRIIPIDDQPKEIVEEVRKRNVNYTSDAEVMRYFYHTDLLYNVKNYKLIPSHINYNKEFLRENNHLNQNTKSSAFFDWKINLLNGIDRSGNSISVDLMDILTPNVTALRGANTRDEFSVTTLHDILELLYSRGVKKVIIMDFTCSVIRNKVAGIDQRAERYLSLIQNRNRGGRRTIKKRKRKNTIKNKKTRKNKTIKSLKH</sequence>
<evidence type="ECO:0000313" key="2">
    <source>
        <dbReference type="EMBL" id="QHU04069.1"/>
    </source>
</evidence>
<accession>A0A6C0JEP1</accession>